<proteinExistence type="predicted"/>
<dbReference type="Pfam" id="PF00561">
    <property type="entry name" value="Abhydrolase_1"/>
    <property type="match status" value="1"/>
</dbReference>
<dbReference type="Gene3D" id="3.40.50.1820">
    <property type="entry name" value="alpha/beta hydrolase"/>
    <property type="match status" value="1"/>
</dbReference>
<keyword evidence="1 3" id="KW-0378">Hydrolase</keyword>
<dbReference type="EMBL" id="JAMXQS010000009">
    <property type="protein sequence ID" value="MCO6051914.1"/>
    <property type="molecule type" value="Genomic_DNA"/>
</dbReference>
<feature type="domain" description="AB hydrolase-1" evidence="2">
    <location>
        <begin position="22"/>
        <end position="276"/>
    </location>
</feature>
<comment type="caution">
    <text evidence="3">The sequence shown here is derived from an EMBL/GenBank/DDBJ whole genome shotgun (WGS) entry which is preliminary data.</text>
</comment>
<dbReference type="Proteomes" id="UP001205906">
    <property type="component" value="Unassembled WGS sequence"/>
</dbReference>
<sequence>MPSVTTSKLEIAYEDSGPQDGPVVLLLHGWPDDASSWNTVAARLNGEGFRTLVPTLRGFGATRFIRADTPRTGSIGALAVDAIEFCDALGIETLFVAGHDWGASIAEALAIGWPERVVRLAMLSSAPRLGGLKTPPFWHAQLQWYHWFMATKRGEEAVRNDPHGFAHIHWVNWAPPGWFSEETFLEVAKSFSNPDWVDVTLHSYRSRWGEAELDPETAWLDEKVRATETLTLPSLYIQGQADGVNPPEATKSVPSKFSGPFESITLPGVGHFPQREAPEAVAQLLSRHFGAT</sequence>
<name>A0ABT1CAS5_9HYPH</name>
<gene>
    <name evidence="3" type="ORF">NGM99_19180</name>
</gene>
<evidence type="ECO:0000256" key="1">
    <source>
        <dbReference type="ARBA" id="ARBA00022801"/>
    </source>
</evidence>
<dbReference type="PANTHER" id="PTHR43329">
    <property type="entry name" value="EPOXIDE HYDROLASE"/>
    <property type="match status" value="1"/>
</dbReference>
<evidence type="ECO:0000313" key="4">
    <source>
        <dbReference type="Proteomes" id="UP001205906"/>
    </source>
</evidence>
<dbReference type="InterPro" id="IPR029058">
    <property type="entry name" value="AB_hydrolase_fold"/>
</dbReference>
<organism evidence="3 4">
    <name type="scientific">Mesorhizobium liriopis</name>
    <dbReference type="NCBI Taxonomy" id="2953882"/>
    <lineage>
        <taxon>Bacteria</taxon>
        <taxon>Pseudomonadati</taxon>
        <taxon>Pseudomonadota</taxon>
        <taxon>Alphaproteobacteria</taxon>
        <taxon>Hyphomicrobiales</taxon>
        <taxon>Phyllobacteriaceae</taxon>
        <taxon>Mesorhizobium</taxon>
    </lineage>
</organism>
<accession>A0ABT1CAS5</accession>
<evidence type="ECO:0000259" key="2">
    <source>
        <dbReference type="Pfam" id="PF00561"/>
    </source>
</evidence>
<dbReference type="InterPro" id="IPR000073">
    <property type="entry name" value="AB_hydrolase_1"/>
</dbReference>
<protein>
    <submittedName>
        <fullName evidence="3">Alpha/beta hydrolase</fullName>
    </submittedName>
</protein>
<dbReference type="GO" id="GO:0016787">
    <property type="term" value="F:hydrolase activity"/>
    <property type="evidence" value="ECO:0007669"/>
    <property type="project" value="UniProtKB-KW"/>
</dbReference>
<dbReference type="InterPro" id="IPR000639">
    <property type="entry name" value="Epox_hydrolase-like"/>
</dbReference>
<dbReference type="SUPFAM" id="SSF53474">
    <property type="entry name" value="alpha/beta-Hydrolases"/>
    <property type="match status" value="1"/>
</dbReference>
<dbReference type="PRINTS" id="PR00412">
    <property type="entry name" value="EPOXHYDRLASE"/>
</dbReference>
<dbReference type="PRINTS" id="PR00111">
    <property type="entry name" value="ABHYDROLASE"/>
</dbReference>
<keyword evidence="4" id="KW-1185">Reference proteome</keyword>
<evidence type="ECO:0000313" key="3">
    <source>
        <dbReference type="EMBL" id="MCO6051914.1"/>
    </source>
</evidence>
<reference evidence="3 4" key="1">
    <citation type="submission" date="2022-06" db="EMBL/GenBank/DDBJ databases">
        <title>Mesorhizobium sp. strain RP14 Genome sequencing and assembly.</title>
        <authorList>
            <person name="Kim I."/>
        </authorList>
    </citation>
    <scope>NUCLEOTIDE SEQUENCE [LARGE SCALE GENOMIC DNA]</scope>
    <source>
        <strain evidence="4">RP14(2022)</strain>
    </source>
</reference>
<dbReference type="RefSeq" id="WP_252821928.1">
    <property type="nucleotide sequence ID" value="NZ_JAMXQS010000009.1"/>
</dbReference>